<dbReference type="GO" id="GO:0055085">
    <property type="term" value="P:transmembrane transport"/>
    <property type="evidence" value="ECO:0007669"/>
    <property type="project" value="UniProtKB-ARBA"/>
</dbReference>
<dbReference type="STRING" id="314344.AL013_03680"/>
<dbReference type="Gene3D" id="3.40.50.300">
    <property type="entry name" value="P-loop containing nucleotide triphosphate hydrolases"/>
    <property type="match status" value="1"/>
</dbReference>
<dbReference type="InterPro" id="IPR003593">
    <property type="entry name" value="AAA+_ATPase"/>
</dbReference>
<comment type="similarity">
    <text evidence="1">Belongs to the ABC transporter superfamily.</text>
</comment>
<evidence type="ECO:0000256" key="1">
    <source>
        <dbReference type="ARBA" id="ARBA00005417"/>
    </source>
</evidence>
<dbReference type="InParanoid" id="Q0F3S9"/>
<dbReference type="NCBIfam" id="TIGR01727">
    <property type="entry name" value="oligo_HPY"/>
    <property type="match status" value="1"/>
</dbReference>
<dbReference type="OrthoDB" id="5289154at2"/>
<dbReference type="GO" id="GO:0015833">
    <property type="term" value="P:peptide transport"/>
    <property type="evidence" value="ECO:0007669"/>
    <property type="project" value="InterPro"/>
</dbReference>
<dbReference type="EMBL" id="AATS01000001">
    <property type="protein sequence ID" value="EAU55862.1"/>
    <property type="molecule type" value="Genomic_DNA"/>
</dbReference>
<dbReference type="HOGENOM" id="CLU_000604_1_23_0"/>
<dbReference type="GO" id="GO:0016887">
    <property type="term" value="F:ATP hydrolysis activity"/>
    <property type="evidence" value="ECO:0007669"/>
    <property type="project" value="InterPro"/>
</dbReference>
<reference evidence="6 7" key="1">
    <citation type="submission" date="2006-09" db="EMBL/GenBank/DDBJ databases">
        <authorList>
            <person name="Emerson D."/>
            <person name="Ferriera S."/>
            <person name="Johnson J."/>
            <person name="Kravitz S."/>
            <person name="Halpern A."/>
            <person name="Remington K."/>
            <person name="Beeson K."/>
            <person name="Tran B."/>
            <person name="Rogers Y.-H."/>
            <person name="Friedman R."/>
            <person name="Venter J.C."/>
        </authorList>
    </citation>
    <scope>NUCLEOTIDE SEQUENCE [LARGE SCALE GENOMIC DNA]</scope>
    <source>
        <strain evidence="6 7">PV-1</strain>
    </source>
</reference>
<evidence type="ECO:0000256" key="2">
    <source>
        <dbReference type="ARBA" id="ARBA00022448"/>
    </source>
</evidence>
<dbReference type="InterPro" id="IPR017871">
    <property type="entry name" value="ABC_transporter-like_CS"/>
</dbReference>
<dbReference type="FunCoup" id="Q0F3S9">
    <property type="interactions" value="183"/>
</dbReference>
<dbReference type="Pfam" id="PF08352">
    <property type="entry name" value="oligo_HPY"/>
    <property type="match status" value="1"/>
</dbReference>
<dbReference type="FunFam" id="3.40.50.300:FF:000016">
    <property type="entry name" value="Oligopeptide ABC transporter ATP-binding component"/>
    <property type="match status" value="1"/>
</dbReference>
<dbReference type="PROSITE" id="PS00211">
    <property type="entry name" value="ABC_TRANSPORTER_1"/>
    <property type="match status" value="1"/>
</dbReference>
<protein>
    <submittedName>
        <fullName evidence="6">Putative peptide ABC transporter, ATP-binding protein</fullName>
    </submittedName>
</protein>
<dbReference type="SUPFAM" id="SSF52540">
    <property type="entry name" value="P-loop containing nucleoside triphosphate hydrolases"/>
    <property type="match status" value="1"/>
</dbReference>
<accession>Q0F3S9</accession>
<dbReference type="PANTHER" id="PTHR43776">
    <property type="entry name" value="TRANSPORT ATP-BINDING PROTEIN"/>
    <property type="match status" value="1"/>
</dbReference>
<evidence type="ECO:0000256" key="3">
    <source>
        <dbReference type="ARBA" id="ARBA00022741"/>
    </source>
</evidence>
<organism evidence="6 7">
    <name type="scientific">Mariprofundus ferrooxydans PV-1</name>
    <dbReference type="NCBI Taxonomy" id="314345"/>
    <lineage>
        <taxon>Bacteria</taxon>
        <taxon>Pseudomonadati</taxon>
        <taxon>Pseudomonadota</taxon>
        <taxon>Candidatius Mariprofundia</taxon>
        <taxon>Mariprofundales</taxon>
        <taxon>Mariprofundaceae</taxon>
        <taxon>Mariprofundus</taxon>
    </lineage>
</organism>
<dbReference type="AlphaFoldDB" id="Q0F3S9"/>
<dbReference type="PROSITE" id="PS50893">
    <property type="entry name" value="ABC_TRANSPORTER_2"/>
    <property type="match status" value="1"/>
</dbReference>
<comment type="caution">
    <text evidence="6">The sequence shown here is derived from an EMBL/GenBank/DDBJ whole genome shotgun (WGS) entry which is preliminary data.</text>
</comment>
<keyword evidence="2" id="KW-0813">Transport</keyword>
<evidence type="ECO:0000256" key="4">
    <source>
        <dbReference type="ARBA" id="ARBA00022840"/>
    </source>
</evidence>
<evidence type="ECO:0000313" key="6">
    <source>
        <dbReference type="EMBL" id="EAU55862.1"/>
    </source>
</evidence>
<dbReference type="Pfam" id="PF00005">
    <property type="entry name" value="ABC_tran"/>
    <property type="match status" value="1"/>
</dbReference>
<name>Q0F3S9_9PROT</name>
<keyword evidence="7" id="KW-1185">Reference proteome</keyword>
<dbReference type="InterPro" id="IPR013563">
    <property type="entry name" value="Oligopep_ABC_C"/>
</dbReference>
<sequence length="316" mass="34583">MTPILTAANLHKSFSGGGMFRAVTGEKRAVIDASFELAAGETLAIVGESGSGKSTTARMAMRLLPIDSGQMLWDGEDVSSLSARALRSRRHFIQMVFQDPFASLNPRMKIWESVAEGLRVHHRDLSHSQRRQRVAETLALCGLDDSGMDRYPHQFSGGQRQRIGIARALVVEPKVLVLDEPVSALDVSVQAQILNLLNKLQRDRGLSYLFISHDLSVVRHIADRVAVMFAGRIVETGSAETVFGRCRHPYTQALLDARPIAHPAERALDSVPVAADEGVAGSGCPFQLRCPRVQADCANFDCRLNAEGYACLHPCR</sequence>
<dbReference type="GO" id="GO:0005524">
    <property type="term" value="F:ATP binding"/>
    <property type="evidence" value="ECO:0007669"/>
    <property type="project" value="UniProtKB-KW"/>
</dbReference>
<dbReference type="PANTHER" id="PTHR43776:SF7">
    <property type="entry name" value="D,D-DIPEPTIDE TRANSPORT ATP-BINDING PROTEIN DDPF-RELATED"/>
    <property type="match status" value="1"/>
</dbReference>
<feature type="domain" description="ABC transporter" evidence="5">
    <location>
        <begin position="5"/>
        <end position="255"/>
    </location>
</feature>
<dbReference type="eggNOG" id="COG4608">
    <property type="taxonomic scope" value="Bacteria"/>
</dbReference>
<keyword evidence="4 6" id="KW-0067">ATP-binding</keyword>
<dbReference type="InterPro" id="IPR003439">
    <property type="entry name" value="ABC_transporter-like_ATP-bd"/>
</dbReference>
<evidence type="ECO:0000313" key="7">
    <source>
        <dbReference type="Proteomes" id="UP000005297"/>
    </source>
</evidence>
<keyword evidence="3" id="KW-0547">Nucleotide-binding</keyword>
<dbReference type="Proteomes" id="UP000005297">
    <property type="component" value="Unassembled WGS sequence"/>
</dbReference>
<proteinExistence type="inferred from homology"/>
<dbReference type="SMART" id="SM00382">
    <property type="entry name" value="AAA"/>
    <property type="match status" value="1"/>
</dbReference>
<gene>
    <name evidence="6" type="ORF">SPV1_03558</name>
</gene>
<dbReference type="RefSeq" id="WP_009851008.1">
    <property type="nucleotide sequence ID" value="NZ_DS022295.1"/>
</dbReference>
<dbReference type="InterPro" id="IPR027417">
    <property type="entry name" value="P-loop_NTPase"/>
</dbReference>
<evidence type="ECO:0000259" key="5">
    <source>
        <dbReference type="PROSITE" id="PS50893"/>
    </source>
</evidence>
<dbReference type="CDD" id="cd03257">
    <property type="entry name" value="ABC_NikE_OppD_transporters"/>
    <property type="match status" value="1"/>
</dbReference>
<dbReference type="InterPro" id="IPR050319">
    <property type="entry name" value="ABC_transp_ATP-bind"/>
</dbReference>